<evidence type="ECO:0000313" key="1">
    <source>
        <dbReference type="EMBL" id="MFD0948134.1"/>
    </source>
</evidence>
<comment type="caution">
    <text evidence="1">The sequence shown here is derived from an EMBL/GenBank/DDBJ whole genome shotgun (WGS) entry which is preliminary data.</text>
</comment>
<dbReference type="CDD" id="cd00093">
    <property type="entry name" value="HTH_XRE"/>
    <property type="match status" value="1"/>
</dbReference>
<name>A0ABW3HAR8_9SPHN</name>
<gene>
    <name evidence="1" type="ORF">ACFQ1E_17455</name>
</gene>
<dbReference type="EMBL" id="JBHTJG010000010">
    <property type="protein sequence ID" value="MFD0948134.1"/>
    <property type="molecule type" value="Genomic_DNA"/>
</dbReference>
<dbReference type="InterPro" id="IPR010982">
    <property type="entry name" value="Lambda_DNA-bd_dom_sf"/>
</dbReference>
<evidence type="ECO:0000313" key="2">
    <source>
        <dbReference type="Proteomes" id="UP001596977"/>
    </source>
</evidence>
<reference evidence="2" key="1">
    <citation type="journal article" date="2019" name="Int. J. Syst. Evol. Microbiol.">
        <title>The Global Catalogue of Microorganisms (GCM) 10K type strain sequencing project: providing services to taxonomists for standard genome sequencing and annotation.</title>
        <authorList>
            <consortium name="The Broad Institute Genomics Platform"/>
            <consortium name="The Broad Institute Genome Sequencing Center for Infectious Disease"/>
            <person name="Wu L."/>
            <person name="Ma J."/>
        </authorList>
    </citation>
    <scope>NUCLEOTIDE SEQUENCE [LARGE SCALE GENOMIC DNA]</scope>
    <source>
        <strain evidence="2">CCUG 62982</strain>
    </source>
</reference>
<dbReference type="InterPro" id="IPR001387">
    <property type="entry name" value="Cro/C1-type_HTH"/>
</dbReference>
<keyword evidence="2" id="KW-1185">Reference proteome</keyword>
<sequence length="130" mass="14198">MREFADRLRVVRRSMGLNQADFAALGGVVMNSQNQYEAAATEPKATYLLNLAAHGVDVGFILTGRRSPDSLPVEVIALATVIGELPSSVRAPMGAALKMLGDVLQHPEELETDVRSLHETLLEYRGPDRR</sequence>
<accession>A0ABW3HAR8</accession>
<dbReference type="Gene3D" id="1.10.260.40">
    <property type="entry name" value="lambda repressor-like DNA-binding domains"/>
    <property type="match status" value="1"/>
</dbReference>
<proteinExistence type="predicted"/>
<organism evidence="1 2">
    <name type="scientific">Sphingomonas canadensis</name>
    <dbReference type="NCBI Taxonomy" id="1219257"/>
    <lineage>
        <taxon>Bacteria</taxon>
        <taxon>Pseudomonadati</taxon>
        <taxon>Pseudomonadota</taxon>
        <taxon>Alphaproteobacteria</taxon>
        <taxon>Sphingomonadales</taxon>
        <taxon>Sphingomonadaceae</taxon>
        <taxon>Sphingomonas</taxon>
    </lineage>
</organism>
<dbReference type="SUPFAM" id="SSF47413">
    <property type="entry name" value="lambda repressor-like DNA-binding domains"/>
    <property type="match status" value="1"/>
</dbReference>
<dbReference type="Proteomes" id="UP001596977">
    <property type="component" value="Unassembled WGS sequence"/>
</dbReference>
<protein>
    <submittedName>
        <fullName evidence="1">Helix-turn-helix domain-containing protein</fullName>
    </submittedName>
</protein>